<reference evidence="6 8" key="3">
    <citation type="submission" date="2020-11" db="EMBL/GenBank/DDBJ databases">
        <title>Closed and high quality bacterial genomes of the OMM12 community.</title>
        <authorList>
            <person name="Marbouty M."/>
            <person name="Lamy-Besnier Q."/>
            <person name="Debarbieux L."/>
            <person name="Koszul R."/>
        </authorList>
    </citation>
    <scope>NUCLEOTIDE SEQUENCE [LARGE SCALE GENOMIC DNA]</scope>
    <source>
        <strain evidence="6 8">KB18</strain>
    </source>
</reference>
<dbReference type="Gene3D" id="3.20.80.10">
    <property type="entry name" value="Regulatory factor, effector binding domain"/>
    <property type="match status" value="1"/>
</dbReference>
<dbReference type="Proteomes" id="UP000196710">
    <property type="component" value="Chromosome"/>
</dbReference>
<dbReference type="AlphaFoldDB" id="A0A1Z2XW22"/>
<dbReference type="InterPro" id="IPR029441">
    <property type="entry name" value="Cass2"/>
</dbReference>
<dbReference type="SMART" id="SM00871">
    <property type="entry name" value="AraC_E_bind"/>
    <property type="match status" value="1"/>
</dbReference>
<keyword evidence="1" id="KW-0805">Transcription regulation</keyword>
<reference evidence="7" key="2">
    <citation type="submission" date="2017-05" db="EMBL/GenBank/DDBJ databases">
        <title>Improved OligoMM genomes.</title>
        <authorList>
            <person name="Garzetti D."/>
        </authorList>
    </citation>
    <scope>NUCLEOTIDE SEQUENCE [LARGE SCALE GENOMIC DNA]</scope>
    <source>
        <strain evidence="7">KB18</strain>
    </source>
</reference>
<protein>
    <submittedName>
        <fullName evidence="6">AraC family transcriptional regulator</fullName>
    </submittedName>
</protein>
<evidence type="ECO:0000313" key="7">
    <source>
        <dbReference type="Proteomes" id="UP000196710"/>
    </source>
</evidence>
<evidence type="ECO:0000313" key="8">
    <source>
        <dbReference type="Proteomes" id="UP000596035"/>
    </source>
</evidence>
<dbReference type="Proteomes" id="UP000596035">
    <property type="component" value="Chromosome"/>
</dbReference>
<dbReference type="GO" id="GO:0003700">
    <property type="term" value="F:DNA-binding transcription factor activity"/>
    <property type="evidence" value="ECO:0007669"/>
    <property type="project" value="InterPro"/>
</dbReference>
<name>A0A1Z2XW22_9FIRM</name>
<gene>
    <name evidence="5" type="ORF">ADH66_00925</name>
    <name evidence="6" type="ORF">I5Q82_10915</name>
</gene>
<dbReference type="Pfam" id="PF12833">
    <property type="entry name" value="HTH_18"/>
    <property type="match status" value="1"/>
</dbReference>
<dbReference type="EMBL" id="CP065321">
    <property type="protein sequence ID" value="QQR28636.1"/>
    <property type="molecule type" value="Genomic_DNA"/>
</dbReference>
<dbReference type="Pfam" id="PF14526">
    <property type="entry name" value="Cass2"/>
    <property type="match status" value="1"/>
</dbReference>
<dbReference type="Gene3D" id="1.10.10.60">
    <property type="entry name" value="Homeodomain-like"/>
    <property type="match status" value="2"/>
</dbReference>
<dbReference type="RefSeq" id="WP_084384323.1">
    <property type="nucleotide sequence ID" value="NZ_CP021422.1"/>
</dbReference>
<dbReference type="EMBL" id="CP021422">
    <property type="protein sequence ID" value="ASB42647.1"/>
    <property type="molecule type" value="Genomic_DNA"/>
</dbReference>
<keyword evidence="7" id="KW-1185">Reference proteome</keyword>
<evidence type="ECO:0000259" key="4">
    <source>
        <dbReference type="PROSITE" id="PS01124"/>
    </source>
</evidence>
<dbReference type="InterPro" id="IPR010499">
    <property type="entry name" value="AraC_E-bd"/>
</dbReference>
<evidence type="ECO:0000313" key="5">
    <source>
        <dbReference type="EMBL" id="ASB42647.1"/>
    </source>
</evidence>
<reference evidence="5" key="1">
    <citation type="journal article" date="2017" name="Genome Announc.">
        <title>High-Quality Whole-Genome Sequences of the Oligo-Mouse-Microbiota Bacterial Community.</title>
        <authorList>
            <person name="Garzetti D."/>
            <person name="Brugiroux S."/>
            <person name="Bunk B."/>
            <person name="Pukall R."/>
            <person name="McCoy K.D."/>
            <person name="Macpherson A.J."/>
            <person name="Stecher B."/>
        </authorList>
    </citation>
    <scope>NUCLEOTIDE SEQUENCE</scope>
    <source>
        <strain evidence="5">KB18</strain>
    </source>
</reference>
<feature type="domain" description="HTH araC/xylS-type" evidence="4">
    <location>
        <begin position="7"/>
        <end position="105"/>
    </location>
</feature>
<dbReference type="SUPFAM" id="SSF46689">
    <property type="entry name" value="Homeodomain-like"/>
    <property type="match status" value="2"/>
</dbReference>
<accession>A0A1Z2XW22</accession>
<dbReference type="KEGG" id="amur:ADH66_00925"/>
<dbReference type="PANTHER" id="PTHR47504:SF5">
    <property type="entry name" value="RIGHT ORIGIN-BINDING PROTEIN"/>
    <property type="match status" value="1"/>
</dbReference>
<dbReference type="PANTHER" id="PTHR47504">
    <property type="entry name" value="RIGHT ORIGIN-BINDING PROTEIN"/>
    <property type="match status" value="1"/>
</dbReference>
<dbReference type="InterPro" id="IPR009057">
    <property type="entry name" value="Homeodomain-like_sf"/>
</dbReference>
<keyword evidence="2" id="KW-0238">DNA-binding</keyword>
<evidence type="ECO:0000313" key="6">
    <source>
        <dbReference type="EMBL" id="QQR28636.1"/>
    </source>
</evidence>
<evidence type="ECO:0000256" key="2">
    <source>
        <dbReference type="ARBA" id="ARBA00023125"/>
    </source>
</evidence>
<proteinExistence type="predicted"/>
<dbReference type="InterPro" id="IPR011256">
    <property type="entry name" value="Reg_factor_effector_dom_sf"/>
</dbReference>
<evidence type="ECO:0000256" key="1">
    <source>
        <dbReference type="ARBA" id="ARBA00023015"/>
    </source>
</evidence>
<dbReference type="GO" id="GO:0043565">
    <property type="term" value="F:sequence-specific DNA binding"/>
    <property type="evidence" value="ECO:0007669"/>
    <property type="project" value="InterPro"/>
</dbReference>
<evidence type="ECO:0000256" key="3">
    <source>
        <dbReference type="ARBA" id="ARBA00023163"/>
    </source>
</evidence>
<dbReference type="PROSITE" id="PS01124">
    <property type="entry name" value="HTH_ARAC_FAMILY_2"/>
    <property type="match status" value="1"/>
</dbReference>
<organism evidence="6 8">
    <name type="scientific">Acutalibacter muris</name>
    <dbReference type="NCBI Taxonomy" id="1796620"/>
    <lineage>
        <taxon>Bacteria</taxon>
        <taxon>Bacillati</taxon>
        <taxon>Bacillota</taxon>
        <taxon>Clostridia</taxon>
        <taxon>Eubacteriales</taxon>
        <taxon>Acutalibacteraceae</taxon>
        <taxon>Acutalibacter</taxon>
    </lineage>
</organism>
<keyword evidence="3" id="KW-0804">Transcription</keyword>
<dbReference type="InterPro" id="IPR050959">
    <property type="entry name" value="MarA-like"/>
</dbReference>
<dbReference type="SUPFAM" id="SSF55136">
    <property type="entry name" value="Probable bacterial effector-binding domain"/>
    <property type="match status" value="1"/>
</dbReference>
<dbReference type="InterPro" id="IPR018060">
    <property type="entry name" value="HTH_AraC"/>
</dbReference>
<sequence>MGIELLQRAINFMEEHLLEDIGYVEAAKSVHMSGYSFHRVFSFTVGMTANEYIRQRRLSLAGQELRAGNISVLDAALKYGYESPESFTKAFAKFHGSTPRQVKAGGEPLRLFDPLMIKITIGGGGMLEYRLEHRERMRFIVVKRAFDNETLLDREGRSIPGFWTECGEKGLIEPMQKLCPEGERDLYGLCGPVRKSETEFYYGIGIRDNGRVGELAEGEYDLWETEPADYAVFKCKGPDGECIDAAWDRFFKEFCPQTGYAQTDAPDFELYYERGEPGVFCELWVPVRK</sequence>
<dbReference type="SMART" id="SM00342">
    <property type="entry name" value="HTH_ARAC"/>
    <property type="match status" value="1"/>
</dbReference>